<feature type="domain" description="Glycoside hydrolase family 20 catalytic" evidence="7">
    <location>
        <begin position="164"/>
        <end position="517"/>
    </location>
</feature>
<dbReference type="InterPro" id="IPR008979">
    <property type="entry name" value="Galactose-bd-like_sf"/>
</dbReference>
<dbReference type="Gene3D" id="3.30.379.10">
    <property type="entry name" value="Chitobiase/beta-hexosaminidase domain 2-like"/>
    <property type="match status" value="1"/>
</dbReference>
<dbReference type="InterPro" id="IPR015883">
    <property type="entry name" value="Glyco_hydro_20_cat"/>
</dbReference>
<dbReference type="InterPro" id="IPR025705">
    <property type="entry name" value="Beta_hexosaminidase_sua/sub"/>
</dbReference>
<feature type="active site" description="Proton donor" evidence="6">
    <location>
        <position position="347"/>
    </location>
</feature>
<dbReference type="Pfam" id="PF00728">
    <property type="entry name" value="Glyco_hydro_20"/>
    <property type="match status" value="1"/>
</dbReference>
<sequence>MINKFIKTLISIVIILQITVICSCDTERTEEVYITPASFKLIPDNGVFTINNNSVISVENKEQANIAKLFTTLINNSTGSGLTISENNNNADIKLITDNTLTKEGSYILKVTKDNIVIKASSLAGFYYAFQTIRLSLPPGIESGKTIGTKLQVPAMSITDYPRFEYRGLMLDVARFFMPLDGVKQLIDCMSMLKLNKLHLHLTDDTGWRLEIKRYPKLTAVGAWRVDRNELPFYERRNQRPGEKATYGGFYTQEEIKELVEYATDRQVEIIPEIDVPAHSCAALASYPELACPNVKKPITVLPGLGGRDTEIIYCAGKEETFKFLFDIIDEVSELFPSQYIHMGGDEANKHYWKTCPLCKNRMKQEGITHVEDLQGYFMQRVSKYIKSKGKTMIGWDELTNSTVPEGTVIMGWQGNGNAALKAAEKGHQFIMTPARILYLIRYQGPQWFEPLTYFGNNLMKDIYMYEPIQKNWNKEYSDLLIGVQASMWTEFCNSTDDVMYQIFPRLAALAEVAWNDNGKKDWDTFQKALDNYLEHLDAKNVKYAKSMFNIQHKSVPTGNGIKVNLESERTDVEILYTTDGSEPSMSSYKYTDTLFIPGSTVLKAATFKNKKQMGQTLKLDLNFNKATGKMVSGNNKDEYLLTNGVRGSLRESDFEWCTNYRSDNNFVLDLQKQERIQKVKLGCLTNYGMRVHKPRRIKIEFSDNGKEYTKVKEKVFSDDEIFKEGNFVKDISFDFDNTETRYIKVFIEDAGKIPPTHFMRPGQFSKFCIDEIIIE</sequence>
<name>A0A948T9M5_9BACT</name>
<dbReference type="SUPFAM" id="SSF49785">
    <property type="entry name" value="Galactose-binding domain-like"/>
    <property type="match status" value="1"/>
</dbReference>
<comment type="caution">
    <text evidence="11">The sequence shown here is derived from an EMBL/GenBank/DDBJ whole genome shotgun (WGS) entry which is preliminary data.</text>
</comment>
<feature type="domain" description="Beta-hexosaminidase bacterial type N-terminal" evidence="9">
    <location>
        <begin position="33"/>
        <end position="161"/>
    </location>
</feature>
<dbReference type="Gene3D" id="3.20.20.80">
    <property type="entry name" value="Glycosidases"/>
    <property type="match status" value="1"/>
</dbReference>
<comment type="catalytic activity">
    <reaction evidence="1">
        <text>Hydrolysis of terminal non-reducing N-acetyl-D-hexosamine residues in N-acetyl-beta-D-hexosaminides.</text>
        <dbReference type="EC" id="3.2.1.52"/>
    </reaction>
</comment>
<dbReference type="InterPro" id="IPR059177">
    <property type="entry name" value="GH29D-like_dom"/>
</dbReference>
<dbReference type="GO" id="GO:0004563">
    <property type="term" value="F:beta-N-acetylhexosaminidase activity"/>
    <property type="evidence" value="ECO:0007669"/>
    <property type="project" value="UniProtKB-EC"/>
</dbReference>
<keyword evidence="5" id="KW-0326">Glycosidase</keyword>
<comment type="similarity">
    <text evidence="2">Belongs to the glycosyl hydrolase 20 family.</text>
</comment>
<evidence type="ECO:0000256" key="4">
    <source>
        <dbReference type="ARBA" id="ARBA00022801"/>
    </source>
</evidence>
<dbReference type="InterPro" id="IPR017853">
    <property type="entry name" value="GH"/>
</dbReference>
<organism evidence="11 12">
    <name type="scientific">Candidatus Phocaeicola faecigallinarum</name>
    <dbReference type="NCBI Taxonomy" id="2838732"/>
    <lineage>
        <taxon>Bacteria</taxon>
        <taxon>Pseudomonadati</taxon>
        <taxon>Bacteroidota</taxon>
        <taxon>Bacteroidia</taxon>
        <taxon>Bacteroidales</taxon>
        <taxon>Bacteroidaceae</taxon>
        <taxon>Phocaeicola</taxon>
    </lineage>
</organism>
<dbReference type="SUPFAM" id="SSF51445">
    <property type="entry name" value="(Trans)glycosidases"/>
    <property type="match status" value="1"/>
</dbReference>
<evidence type="ECO:0000256" key="5">
    <source>
        <dbReference type="ARBA" id="ARBA00023295"/>
    </source>
</evidence>
<dbReference type="InterPro" id="IPR015882">
    <property type="entry name" value="HEX_bac_N"/>
</dbReference>
<dbReference type="Pfam" id="PF13290">
    <property type="entry name" value="CHB_HEX_C_1"/>
    <property type="match status" value="1"/>
</dbReference>
<dbReference type="PRINTS" id="PR00738">
    <property type="entry name" value="GLHYDRLASE20"/>
</dbReference>
<dbReference type="InterPro" id="IPR000421">
    <property type="entry name" value="FA58C"/>
</dbReference>
<dbReference type="GO" id="GO:0005975">
    <property type="term" value="P:carbohydrate metabolic process"/>
    <property type="evidence" value="ECO:0007669"/>
    <property type="project" value="InterPro"/>
</dbReference>
<dbReference type="InterPro" id="IPR029018">
    <property type="entry name" value="Hex-like_dom2"/>
</dbReference>
<reference evidence="11" key="1">
    <citation type="journal article" date="2021" name="PeerJ">
        <title>Extensive microbial diversity within the chicken gut microbiome revealed by metagenomics and culture.</title>
        <authorList>
            <person name="Gilroy R."/>
            <person name="Ravi A."/>
            <person name="Getino M."/>
            <person name="Pursley I."/>
            <person name="Horton D.L."/>
            <person name="Alikhan N.F."/>
            <person name="Baker D."/>
            <person name="Gharbi K."/>
            <person name="Hall N."/>
            <person name="Watson M."/>
            <person name="Adriaenssens E.M."/>
            <person name="Foster-Nyarko E."/>
            <person name="Jarju S."/>
            <person name="Secka A."/>
            <person name="Antonio M."/>
            <person name="Oren A."/>
            <person name="Chaudhuri R.R."/>
            <person name="La Ragione R."/>
            <person name="Hildebrand F."/>
            <person name="Pallen M.J."/>
        </authorList>
    </citation>
    <scope>NUCLEOTIDE SEQUENCE</scope>
    <source>
        <strain evidence="11">G4-2901</strain>
    </source>
</reference>
<dbReference type="PANTHER" id="PTHR22600:SF57">
    <property type="entry name" value="BETA-N-ACETYLHEXOSAMINIDASE"/>
    <property type="match status" value="1"/>
</dbReference>
<feature type="domain" description="GH29D-like beta-sandwich" evidence="10">
    <location>
        <begin position="561"/>
        <end position="617"/>
    </location>
</feature>
<evidence type="ECO:0000259" key="9">
    <source>
        <dbReference type="Pfam" id="PF02838"/>
    </source>
</evidence>
<dbReference type="EMBL" id="JAHLFW010000001">
    <property type="protein sequence ID" value="MBU3836724.1"/>
    <property type="molecule type" value="Genomic_DNA"/>
</dbReference>
<dbReference type="CDD" id="cd06563">
    <property type="entry name" value="GH20_chitobiase-like"/>
    <property type="match status" value="1"/>
</dbReference>
<protein>
    <recommendedName>
        <fullName evidence="3">beta-N-acetylhexosaminidase</fullName>
        <ecNumber evidence="3">3.2.1.52</ecNumber>
    </recommendedName>
</protein>
<dbReference type="Gene3D" id="2.60.120.260">
    <property type="entry name" value="Galactose-binding domain-like"/>
    <property type="match status" value="1"/>
</dbReference>
<keyword evidence="4" id="KW-0378">Hydrolase</keyword>
<dbReference type="SUPFAM" id="SSF55545">
    <property type="entry name" value="beta-N-acetylhexosaminidase-like domain"/>
    <property type="match status" value="1"/>
</dbReference>
<evidence type="ECO:0000313" key="12">
    <source>
        <dbReference type="Proteomes" id="UP000783796"/>
    </source>
</evidence>
<evidence type="ECO:0000313" key="11">
    <source>
        <dbReference type="EMBL" id="MBU3836724.1"/>
    </source>
</evidence>
<feature type="domain" description="F5/8 type C" evidence="8">
    <location>
        <begin position="640"/>
        <end position="750"/>
    </location>
</feature>
<dbReference type="AlphaFoldDB" id="A0A948T9M5"/>
<evidence type="ECO:0000259" key="7">
    <source>
        <dbReference type="Pfam" id="PF00728"/>
    </source>
</evidence>
<gene>
    <name evidence="11" type="ORF">H9777_00025</name>
</gene>
<dbReference type="Pfam" id="PF00754">
    <property type="entry name" value="F5_F8_type_C"/>
    <property type="match status" value="1"/>
</dbReference>
<reference evidence="11" key="2">
    <citation type="submission" date="2021-04" db="EMBL/GenBank/DDBJ databases">
        <authorList>
            <person name="Gilroy R."/>
        </authorList>
    </citation>
    <scope>NUCLEOTIDE SEQUENCE</scope>
    <source>
        <strain evidence="11">G4-2901</strain>
    </source>
</reference>
<dbReference type="PROSITE" id="PS51257">
    <property type="entry name" value="PROKAR_LIPOPROTEIN"/>
    <property type="match status" value="1"/>
</dbReference>
<dbReference type="Proteomes" id="UP000783796">
    <property type="component" value="Unassembled WGS sequence"/>
</dbReference>
<evidence type="ECO:0000256" key="1">
    <source>
        <dbReference type="ARBA" id="ARBA00001231"/>
    </source>
</evidence>
<evidence type="ECO:0000256" key="3">
    <source>
        <dbReference type="ARBA" id="ARBA00012663"/>
    </source>
</evidence>
<proteinExistence type="inferred from homology"/>
<evidence type="ECO:0000256" key="2">
    <source>
        <dbReference type="ARBA" id="ARBA00006285"/>
    </source>
</evidence>
<evidence type="ECO:0000259" key="8">
    <source>
        <dbReference type="Pfam" id="PF00754"/>
    </source>
</evidence>
<dbReference type="PANTHER" id="PTHR22600">
    <property type="entry name" value="BETA-HEXOSAMINIDASE"/>
    <property type="match status" value="1"/>
</dbReference>
<dbReference type="EC" id="3.2.1.52" evidence="3"/>
<accession>A0A948T9M5</accession>
<evidence type="ECO:0000259" key="10">
    <source>
        <dbReference type="Pfam" id="PF13290"/>
    </source>
</evidence>
<dbReference type="GO" id="GO:0030203">
    <property type="term" value="P:glycosaminoglycan metabolic process"/>
    <property type="evidence" value="ECO:0007669"/>
    <property type="project" value="TreeGrafter"/>
</dbReference>
<evidence type="ECO:0000256" key="6">
    <source>
        <dbReference type="PIRSR" id="PIRSR625705-1"/>
    </source>
</evidence>
<dbReference type="GO" id="GO:0016020">
    <property type="term" value="C:membrane"/>
    <property type="evidence" value="ECO:0007669"/>
    <property type="project" value="TreeGrafter"/>
</dbReference>
<dbReference type="Pfam" id="PF02838">
    <property type="entry name" value="Glyco_hydro_20b"/>
    <property type="match status" value="1"/>
</dbReference>